<proteinExistence type="predicted"/>
<dbReference type="InterPro" id="IPR040155">
    <property type="entry name" value="CEBPZ/Mak21-like"/>
</dbReference>
<dbReference type="AlphaFoldDB" id="A0A9P5N1X1"/>
<feature type="region of interest" description="Disordered" evidence="1">
    <location>
        <begin position="62"/>
        <end position="85"/>
    </location>
</feature>
<protein>
    <submittedName>
        <fullName evidence="2">Uncharacterized protein</fullName>
    </submittedName>
</protein>
<comment type="caution">
    <text evidence="2">The sequence shown here is derived from an EMBL/GenBank/DDBJ whole genome shotgun (WGS) entry which is preliminary data.</text>
</comment>
<dbReference type="Proteomes" id="UP000759537">
    <property type="component" value="Unassembled WGS sequence"/>
</dbReference>
<dbReference type="PANTHER" id="PTHR12048:SF0">
    <property type="entry name" value="CCAAT_ENHANCER-BINDING PROTEIN ZETA"/>
    <property type="match status" value="1"/>
</dbReference>
<keyword evidence="3" id="KW-1185">Reference proteome</keyword>
<organism evidence="2 3">
    <name type="scientific">Russula ochroleuca</name>
    <dbReference type="NCBI Taxonomy" id="152965"/>
    <lineage>
        <taxon>Eukaryota</taxon>
        <taxon>Fungi</taxon>
        <taxon>Dikarya</taxon>
        <taxon>Basidiomycota</taxon>
        <taxon>Agaricomycotina</taxon>
        <taxon>Agaricomycetes</taxon>
        <taxon>Russulales</taxon>
        <taxon>Russulaceae</taxon>
        <taxon>Russula</taxon>
    </lineage>
</organism>
<reference evidence="2" key="2">
    <citation type="journal article" date="2020" name="Nat. Commun.">
        <title>Large-scale genome sequencing of mycorrhizal fungi provides insights into the early evolution of symbiotic traits.</title>
        <authorList>
            <person name="Miyauchi S."/>
            <person name="Kiss E."/>
            <person name="Kuo A."/>
            <person name="Drula E."/>
            <person name="Kohler A."/>
            <person name="Sanchez-Garcia M."/>
            <person name="Morin E."/>
            <person name="Andreopoulos B."/>
            <person name="Barry K.W."/>
            <person name="Bonito G."/>
            <person name="Buee M."/>
            <person name="Carver A."/>
            <person name="Chen C."/>
            <person name="Cichocki N."/>
            <person name="Clum A."/>
            <person name="Culley D."/>
            <person name="Crous P.W."/>
            <person name="Fauchery L."/>
            <person name="Girlanda M."/>
            <person name="Hayes R.D."/>
            <person name="Keri Z."/>
            <person name="LaButti K."/>
            <person name="Lipzen A."/>
            <person name="Lombard V."/>
            <person name="Magnuson J."/>
            <person name="Maillard F."/>
            <person name="Murat C."/>
            <person name="Nolan M."/>
            <person name="Ohm R.A."/>
            <person name="Pangilinan J."/>
            <person name="Pereira M.F."/>
            <person name="Perotto S."/>
            <person name="Peter M."/>
            <person name="Pfister S."/>
            <person name="Riley R."/>
            <person name="Sitrit Y."/>
            <person name="Stielow J.B."/>
            <person name="Szollosi G."/>
            <person name="Zifcakova L."/>
            <person name="Stursova M."/>
            <person name="Spatafora J.W."/>
            <person name="Tedersoo L."/>
            <person name="Vaario L.M."/>
            <person name="Yamada A."/>
            <person name="Yan M."/>
            <person name="Wang P."/>
            <person name="Xu J."/>
            <person name="Bruns T."/>
            <person name="Baldrian P."/>
            <person name="Vilgalys R."/>
            <person name="Dunand C."/>
            <person name="Henrissat B."/>
            <person name="Grigoriev I.V."/>
            <person name="Hibbett D."/>
            <person name="Nagy L.G."/>
            <person name="Martin F.M."/>
        </authorList>
    </citation>
    <scope>NUCLEOTIDE SEQUENCE</scope>
    <source>
        <strain evidence="2">Prilba</strain>
    </source>
</reference>
<gene>
    <name evidence="2" type="ORF">DFH94DRAFT_843535</name>
</gene>
<sequence>MKPRGQLWTGEWRRRPKSKTQEQNLLRLLVNKLGDTEKHPAMKIIIIQEITALVMRPTVPMLPSTASHPRHIRFSKGQKPAPKREESVTCACTVQYYAAITFNQIVLSTSANDRAAA</sequence>
<dbReference type="EMBL" id="WHVB01000004">
    <property type="protein sequence ID" value="KAF8484064.1"/>
    <property type="molecule type" value="Genomic_DNA"/>
</dbReference>
<dbReference type="OrthoDB" id="28947at2759"/>
<dbReference type="PANTHER" id="PTHR12048">
    <property type="entry name" value="CCAAT-BINDING FACTOR-RELATED"/>
    <property type="match status" value="1"/>
</dbReference>
<dbReference type="GO" id="GO:0005634">
    <property type="term" value="C:nucleus"/>
    <property type="evidence" value="ECO:0007669"/>
    <property type="project" value="TreeGrafter"/>
</dbReference>
<name>A0A9P5N1X1_9AGAM</name>
<reference evidence="2" key="1">
    <citation type="submission" date="2019-10" db="EMBL/GenBank/DDBJ databases">
        <authorList>
            <consortium name="DOE Joint Genome Institute"/>
            <person name="Kuo A."/>
            <person name="Miyauchi S."/>
            <person name="Kiss E."/>
            <person name="Drula E."/>
            <person name="Kohler A."/>
            <person name="Sanchez-Garcia M."/>
            <person name="Andreopoulos B."/>
            <person name="Barry K.W."/>
            <person name="Bonito G."/>
            <person name="Buee M."/>
            <person name="Carver A."/>
            <person name="Chen C."/>
            <person name="Cichocki N."/>
            <person name="Clum A."/>
            <person name="Culley D."/>
            <person name="Crous P.W."/>
            <person name="Fauchery L."/>
            <person name="Girlanda M."/>
            <person name="Hayes R."/>
            <person name="Keri Z."/>
            <person name="LaButti K."/>
            <person name="Lipzen A."/>
            <person name="Lombard V."/>
            <person name="Magnuson J."/>
            <person name="Maillard F."/>
            <person name="Morin E."/>
            <person name="Murat C."/>
            <person name="Nolan M."/>
            <person name="Ohm R."/>
            <person name="Pangilinan J."/>
            <person name="Pereira M."/>
            <person name="Perotto S."/>
            <person name="Peter M."/>
            <person name="Riley R."/>
            <person name="Sitrit Y."/>
            <person name="Stielow B."/>
            <person name="Szollosi G."/>
            <person name="Zifcakova L."/>
            <person name="Stursova M."/>
            <person name="Spatafora J.W."/>
            <person name="Tedersoo L."/>
            <person name="Vaario L.-M."/>
            <person name="Yamada A."/>
            <person name="Yan M."/>
            <person name="Wang P."/>
            <person name="Xu J."/>
            <person name="Bruns T."/>
            <person name="Baldrian P."/>
            <person name="Vilgalys R."/>
            <person name="Henrissat B."/>
            <person name="Grigoriev I.V."/>
            <person name="Hibbett D."/>
            <person name="Nagy L.G."/>
            <person name="Martin F.M."/>
        </authorList>
    </citation>
    <scope>NUCLEOTIDE SEQUENCE</scope>
    <source>
        <strain evidence="2">Prilba</strain>
    </source>
</reference>
<accession>A0A9P5N1X1</accession>
<evidence type="ECO:0000256" key="1">
    <source>
        <dbReference type="SAM" id="MobiDB-lite"/>
    </source>
</evidence>
<evidence type="ECO:0000313" key="2">
    <source>
        <dbReference type="EMBL" id="KAF8484064.1"/>
    </source>
</evidence>
<evidence type="ECO:0000313" key="3">
    <source>
        <dbReference type="Proteomes" id="UP000759537"/>
    </source>
</evidence>